<reference evidence="2 3" key="3">
    <citation type="journal article" date="2008" name="BMC Genomics">
        <title>The genome of the versatile nitrogen fixer Azorhizobium caulinodans ORS571.</title>
        <authorList>
            <person name="Lee KB."/>
            <person name="Backer P.D."/>
            <person name="Aono T."/>
            <person name="Liu CT."/>
            <person name="Suzuki S."/>
            <person name="Suzuki T."/>
            <person name="Kaneko T."/>
            <person name="Yamada M."/>
            <person name="Tabata S."/>
            <person name="Kupfer D.M."/>
            <person name="Najar F.Z."/>
            <person name="Wiley G.B."/>
            <person name="Roe B."/>
            <person name="Binnewies T.T."/>
            <person name="Ussery D.W."/>
            <person name="D'Haeze W."/>
            <person name="Herder J.D."/>
            <person name="Gevers D."/>
            <person name="Vereecke D."/>
            <person name="Holsters M."/>
            <person name="Oyaizu H."/>
        </authorList>
    </citation>
    <scope>NUCLEOTIDE SEQUENCE [LARGE SCALE GENOMIC DNA]</scope>
    <source>
        <strain evidence="3">ATCC 43989 / DSM 5975 / JCM 20966 / LMG 6465 / NBRC 14845 / NCIMB 13405 / ORS 571</strain>
    </source>
</reference>
<reference evidence="2 3" key="5">
    <citation type="journal article" date="2010" name="Appl. Environ. Microbiol.">
        <title>phrR-like gene praR of Azorhizobium caulinodans ORS571 is essential for symbiosis with Sesbania rostrata and is involved in expression of reb genes.</title>
        <authorList>
            <person name="Akiba N."/>
            <person name="Aono T."/>
            <person name="Toyazaki H."/>
            <person name="Sato S."/>
            <person name="Oyaizu H."/>
        </authorList>
    </citation>
    <scope>NUCLEOTIDE SEQUENCE [LARGE SCALE GENOMIC DNA]</scope>
    <source>
        <strain evidence="3">ATCC 43989 / DSM 5975 / JCM 20966 / LMG 6465 / NBRC 14845 / NCIMB 13405 / ORS 571</strain>
    </source>
</reference>
<dbReference type="EMBL" id="AP009384">
    <property type="protein sequence ID" value="BAF88362.1"/>
    <property type="molecule type" value="Genomic_DNA"/>
</dbReference>
<evidence type="ECO:0000313" key="2">
    <source>
        <dbReference type="EMBL" id="BAF88362.1"/>
    </source>
</evidence>
<dbReference type="Proteomes" id="UP000000270">
    <property type="component" value="Chromosome"/>
</dbReference>
<evidence type="ECO:0000313" key="3">
    <source>
        <dbReference type="Proteomes" id="UP000000270"/>
    </source>
</evidence>
<dbReference type="AlphaFoldDB" id="A8I653"/>
<reference evidence="3" key="2">
    <citation type="submission" date="2007-04" db="EMBL/GenBank/DDBJ databases">
        <title>Complete genome sequence of the nitrogen-fixing bacterium Azorhizobium caulinodans ORS571.</title>
        <authorList>
            <person name="Lee K.B."/>
            <person name="Backer P.D."/>
            <person name="Aono T."/>
            <person name="Liu C.T."/>
            <person name="Suzuki S."/>
            <person name="Suzuki T."/>
            <person name="Kaneko T."/>
            <person name="Yamada M."/>
            <person name="Tabata S."/>
            <person name="Kupfer D.M."/>
            <person name="Najar F.Z."/>
            <person name="Wiley G.B."/>
            <person name="Roe B."/>
            <person name="Binnewies T."/>
            <person name="Ussery D."/>
            <person name="Vereecke D."/>
            <person name="Gevers D."/>
            <person name="Holsters M."/>
            <person name="Oyaizu H."/>
        </authorList>
    </citation>
    <scope>NUCLEOTIDE SEQUENCE [LARGE SCALE GENOMIC DNA]</scope>
    <source>
        <strain evidence="3">ATCC 43989 / DSM 5975 / JCM 20966 / LMG 6465 / NBRC 14845 / NCIMB 13405 / ORS 571</strain>
    </source>
</reference>
<proteinExistence type="predicted"/>
<reference evidence="2 3" key="4">
    <citation type="journal article" date="2009" name="Appl. Environ. Microbiol.">
        <title>Comparative genome-wide transcriptional profiling of Azorhizobium caulinodans ORS571 grown under free-living and symbiotic conditions.</title>
        <authorList>
            <person name="Tsukada S."/>
            <person name="Aono T."/>
            <person name="Akiba N."/>
            <person name="Lee KB."/>
            <person name="Liu CT."/>
            <person name="Toyazaki H."/>
            <person name="Oyaizu H."/>
        </authorList>
    </citation>
    <scope>NUCLEOTIDE SEQUENCE [LARGE SCALE GENOMIC DNA]</scope>
    <source>
        <strain evidence="3">ATCC 43989 / DSM 5975 / JCM 20966 / LMG 6465 / NBRC 14845 / NCIMB 13405 / ORS 571</strain>
    </source>
</reference>
<keyword evidence="3" id="KW-1185">Reference proteome</keyword>
<dbReference type="KEGG" id="azc:AZC_2364"/>
<feature type="region of interest" description="Disordered" evidence="1">
    <location>
        <begin position="1"/>
        <end position="24"/>
    </location>
</feature>
<evidence type="ECO:0000256" key="1">
    <source>
        <dbReference type="SAM" id="MobiDB-lite"/>
    </source>
</evidence>
<dbReference type="STRING" id="438753.AZC_2364"/>
<sequence>MMRALPLPVRTPPGETGTAPASSAPPAFKTRIVLSQAAQSLVVQSGLSVRMTWLSERADELFSTLQQGDRVALSDSGRHDLVVLRRRLVADPAAPVIEILLDLPSSRL</sequence>
<accession>A8I653</accession>
<protein>
    <submittedName>
        <fullName evidence="2">Uncharacterized protein</fullName>
    </submittedName>
</protein>
<reference evidence="2 3" key="6">
    <citation type="journal article" date="2011" name="Appl. Environ. Microbiol.">
        <title>Involvement of the azorhizobial chromosome partition gene (parA) in the onset of bacteroid differentiation during Sesbania rostrata stem nodule development.</title>
        <authorList>
            <person name="Liu CT."/>
            <person name="Lee KB."/>
            <person name="Wang YS."/>
            <person name="Peng MH."/>
            <person name="Lee KT."/>
            <person name="Suzuki S."/>
            <person name="Suzuki T."/>
            <person name="Oyaizu H."/>
        </authorList>
    </citation>
    <scope>NUCLEOTIDE SEQUENCE [LARGE SCALE GENOMIC DNA]</scope>
    <source>
        <strain evidence="3">ATCC 43989 / DSM 5975 / JCM 20966 / LMG 6465 / NBRC 14845 / NCIMB 13405 / ORS 571</strain>
    </source>
</reference>
<name>A8I653_AZOC5</name>
<dbReference type="HOGENOM" id="CLU_2191574_0_0_5"/>
<gene>
    <name evidence="2" type="ordered locus">AZC_2364</name>
</gene>
<organism evidence="2 3">
    <name type="scientific">Azorhizobium caulinodans (strain ATCC 43989 / DSM 5975 / JCM 20966 / LMG 6465 / NBRC 14845 / NCIMB 13405 / ORS 571)</name>
    <dbReference type="NCBI Taxonomy" id="438753"/>
    <lineage>
        <taxon>Bacteria</taxon>
        <taxon>Pseudomonadati</taxon>
        <taxon>Pseudomonadota</taxon>
        <taxon>Alphaproteobacteria</taxon>
        <taxon>Hyphomicrobiales</taxon>
        <taxon>Xanthobacteraceae</taxon>
        <taxon>Azorhizobium</taxon>
    </lineage>
</organism>
<reference evidence="2 3" key="1">
    <citation type="journal article" date="2007" name="Appl. Environ. Microbiol.">
        <title>Rhizobial factors required for stem nodule maturation and maintenance in Sesbania rostrata-Azorhizobium caulinodans ORS571 symbiosis.</title>
        <authorList>
            <person name="Suzuki S."/>
            <person name="Aono T."/>
            <person name="Lee KB."/>
            <person name="Suzuki T."/>
            <person name="Liu CT."/>
            <person name="Miwa H."/>
            <person name="Wakao S."/>
            <person name="Iki T."/>
            <person name="Oyaizu H."/>
        </authorList>
    </citation>
    <scope>NUCLEOTIDE SEQUENCE [LARGE SCALE GENOMIC DNA]</scope>
    <source>
        <strain evidence="3">ATCC 43989 / DSM 5975 / JCM 20966 / LMG 6465 / NBRC 14845 / NCIMB 13405 / ORS 571</strain>
    </source>
</reference>